<dbReference type="Pfam" id="PF07669">
    <property type="entry name" value="Eco57I"/>
    <property type="match status" value="1"/>
</dbReference>
<dbReference type="Proteomes" id="UP000216024">
    <property type="component" value="Unassembled WGS sequence"/>
</dbReference>
<dbReference type="PROSITE" id="PS00092">
    <property type="entry name" value="N6_MTASE"/>
    <property type="match status" value="1"/>
</dbReference>
<comment type="caution">
    <text evidence="10">The sequence shown here is derived from an EMBL/GenBank/DDBJ whole genome shotgun (WGS) entry which is preliminary data.</text>
</comment>
<comment type="catalytic activity">
    <reaction evidence="7">
        <text>a 2'-deoxyadenosine in DNA + S-adenosyl-L-methionine = an N(6)-methyl-2'-deoxyadenosine in DNA + S-adenosyl-L-homocysteine + H(+)</text>
        <dbReference type="Rhea" id="RHEA:15197"/>
        <dbReference type="Rhea" id="RHEA-COMP:12418"/>
        <dbReference type="Rhea" id="RHEA-COMP:12419"/>
        <dbReference type="ChEBI" id="CHEBI:15378"/>
        <dbReference type="ChEBI" id="CHEBI:57856"/>
        <dbReference type="ChEBI" id="CHEBI:59789"/>
        <dbReference type="ChEBI" id="CHEBI:90615"/>
        <dbReference type="ChEBI" id="CHEBI:90616"/>
        <dbReference type="EC" id="2.1.1.72"/>
    </reaction>
</comment>
<evidence type="ECO:0000256" key="3">
    <source>
        <dbReference type="ARBA" id="ARBA00022679"/>
    </source>
</evidence>
<keyword evidence="11" id="KW-1185">Reference proteome</keyword>
<evidence type="ECO:0000256" key="7">
    <source>
        <dbReference type="ARBA" id="ARBA00047942"/>
    </source>
</evidence>
<accession>A0A267MHR7</accession>
<dbReference type="InterPro" id="IPR011639">
    <property type="entry name" value="MethylTrfase_TaqI-like_dom"/>
</dbReference>
<evidence type="ECO:0000256" key="2">
    <source>
        <dbReference type="ARBA" id="ARBA00022603"/>
    </source>
</evidence>
<dbReference type="GO" id="GO:0009007">
    <property type="term" value="F:site-specific DNA-methyltransferase (adenine-specific) activity"/>
    <property type="evidence" value="ECO:0007669"/>
    <property type="project" value="UniProtKB-EC"/>
</dbReference>
<dbReference type="EC" id="2.1.1.72" evidence="1"/>
<keyword evidence="6" id="KW-0238">DNA-binding</keyword>
<dbReference type="AlphaFoldDB" id="A0A267MHR7"/>
<evidence type="ECO:0000256" key="5">
    <source>
        <dbReference type="ARBA" id="ARBA00022747"/>
    </source>
</evidence>
<dbReference type="PANTHER" id="PTHR33841:SF6">
    <property type="entry name" value="TYPE II METHYLTRANSFERASE M.HINDII"/>
    <property type="match status" value="1"/>
</dbReference>
<keyword evidence="4" id="KW-0949">S-adenosyl-L-methionine</keyword>
<dbReference type="OrthoDB" id="9815272at2"/>
<organism evidence="10 11">
    <name type="scientific">Anaeromicrobium sediminis</name>
    <dbReference type="NCBI Taxonomy" id="1478221"/>
    <lineage>
        <taxon>Bacteria</taxon>
        <taxon>Bacillati</taxon>
        <taxon>Bacillota</taxon>
        <taxon>Clostridia</taxon>
        <taxon>Peptostreptococcales</taxon>
        <taxon>Thermotaleaceae</taxon>
        <taxon>Anaeromicrobium</taxon>
    </lineage>
</organism>
<dbReference type="RefSeq" id="WP_095134018.1">
    <property type="nucleotide sequence ID" value="NZ_NIBG01000010.1"/>
</dbReference>
<evidence type="ECO:0000259" key="8">
    <source>
        <dbReference type="Pfam" id="PF07669"/>
    </source>
</evidence>
<dbReference type="PRINTS" id="PR00507">
    <property type="entry name" value="N12N6MTFRASE"/>
</dbReference>
<protein>
    <recommendedName>
        <fullName evidence="1">site-specific DNA-methyltransferase (adenine-specific)</fullName>
        <ecNumber evidence="1">2.1.1.72</ecNumber>
    </recommendedName>
</protein>
<gene>
    <name evidence="10" type="ORF">CCE28_12265</name>
</gene>
<evidence type="ECO:0000259" key="9">
    <source>
        <dbReference type="Pfam" id="PF12950"/>
    </source>
</evidence>
<feature type="domain" description="Type II methyltransferase M.TaqI-like" evidence="8">
    <location>
        <begin position="190"/>
        <end position="345"/>
    </location>
</feature>
<evidence type="ECO:0000256" key="6">
    <source>
        <dbReference type="ARBA" id="ARBA00023125"/>
    </source>
</evidence>
<sequence>MENREEKLIEELIGDRSNFYENISVMDIFFQVFINKYGKRALTNIDENIKLKNFFLTEEILNMDTTLFSKLYENYISIFTKYKTGSFYTPDYVLKYMVRESLIKYISLNSNLDISTIETILEKGETNIVDKHMLKNILYSLNKIRIIDVACGTGLFLIEAYKSIYKYKIILYKALNINISSEMKKSILEENIYGIDIQREPVLVCKMCLNSLGWTGHDLNIKENIIMGDSLMEDTYNSPKIKKVLEEGGFHVVIGNPPYLGEKGNKDIFRKIRETSFGNEFYESKMDYFYYFIYKGIHILNKDGILSFITTNYFSTADGAMKLRSFLKENVSFFHILNLNDCEIFKNARGQHNLIYFVKRGSSKENIKLTCVRDKNIDIVKFFNGKEKNKHIEEFLLKDQEKLYGENNHILIQGHVAKDTILNKLEKNKDCNLGEKFNINQGIVTGLDKVTNGALKNKFTQEEIINKGIKLGQGVFVLEEEEIKKCGLENNIYKKEFYKNSHISRYVTQGESRKYIFYVRGNLGEDRKDDKAVKKHLYRFKMALEKRREVINGTKPWYSIQWPRKEEIFLNNKILVPQRAKRNTFAFEELPWYASADVYYITRKCSSVNWKFILGQLNSKLIYYWLYYLGKRKGEYLELYSTPLKNIPIKISWEKDEEISDLVKNVLEGGSEEEYQRLIDEKIYEMHGLNDDEIRMVERVYNR</sequence>
<evidence type="ECO:0000256" key="4">
    <source>
        <dbReference type="ARBA" id="ARBA00022691"/>
    </source>
</evidence>
<dbReference type="InterPro" id="IPR029063">
    <property type="entry name" value="SAM-dependent_MTases_sf"/>
</dbReference>
<proteinExistence type="predicted"/>
<dbReference type="GO" id="GO:0009307">
    <property type="term" value="P:DNA restriction-modification system"/>
    <property type="evidence" value="ECO:0007669"/>
    <property type="project" value="UniProtKB-KW"/>
</dbReference>
<keyword evidence="3" id="KW-0808">Transferase</keyword>
<dbReference type="PANTHER" id="PTHR33841">
    <property type="entry name" value="DNA METHYLTRANSFERASE YEEA-RELATED"/>
    <property type="match status" value="1"/>
</dbReference>
<dbReference type="GO" id="GO:0032259">
    <property type="term" value="P:methylation"/>
    <property type="evidence" value="ECO:0007669"/>
    <property type="project" value="UniProtKB-KW"/>
</dbReference>
<dbReference type="SUPFAM" id="SSF53335">
    <property type="entry name" value="S-adenosyl-L-methionine-dependent methyltransferases"/>
    <property type="match status" value="1"/>
</dbReference>
<reference evidence="10 11" key="1">
    <citation type="submission" date="2017-06" db="EMBL/GenBank/DDBJ databases">
        <title>Draft genome sequence of anaerobic fermentative bacterium Anaeromicrobium sediminis DY2726D isolated from West Pacific Ocean sediments.</title>
        <authorList>
            <person name="Zeng X."/>
        </authorList>
    </citation>
    <scope>NUCLEOTIDE SEQUENCE [LARGE SCALE GENOMIC DNA]</scope>
    <source>
        <strain evidence="10 11">DY2726D</strain>
    </source>
</reference>
<dbReference type="Pfam" id="PF12950">
    <property type="entry name" value="TaqI_C"/>
    <property type="match status" value="1"/>
</dbReference>
<dbReference type="InterPro" id="IPR002052">
    <property type="entry name" value="DNA_methylase_N6_adenine_CS"/>
</dbReference>
<dbReference type="Gene3D" id="3.40.50.150">
    <property type="entry name" value="Vaccinia Virus protein VP39"/>
    <property type="match status" value="1"/>
</dbReference>
<dbReference type="GO" id="GO:0003677">
    <property type="term" value="F:DNA binding"/>
    <property type="evidence" value="ECO:0007669"/>
    <property type="project" value="UniProtKB-KW"/>
</dbReference>
<name>A0A267MHR7_9FIRM</name>
<dbReference type="EMBL" id="NIBG01000010">
    <property type="protein sequence ID" value="PAB58952.1"/>
    <property type="molecule type" value="Genomic_DNA"/>
</dbReference>
<keyword evidence="2" id="KW-0489">Methyltransferase</keyword>
<evidence type="ECO:0000256" key="1">
    <source>
        <dbReference type="ARBA" id="ARBA00011900"/>
    </source>
</evidence>
<feature type="domain" description="TaqI-like C-terminal specificity" evidence="9">
    <location>
        <begin position="560"/>
        <end position="649"/>
    </location>
</feature>
<evidence type="ECO:0000313" key="10">
    <source>
        <dbReference type="EMBL" id="PAB58952.1"/>
    </source>
</evidence>
<keyword evidence="5" id="KW-0680">Restriction system</keyword>
<dbReference type="InterPro" id="IPR050953">
    <property type="entry name" value="N4_N6_ade-DNA_methylase"/>
</dbReference>
<dbReference type="InterPro" id="IPR025931">
    <property type="entry name" value="TaqI_C"/>
</dbReference>
<evidence type="ECO:0000313" key="11">
    <source>
        <dbReference type="Proteomes" id="UP000216024"/>
    </source>
</evidence>